<feature type="transmembrane region" description="Helical" evidence="1">
    <location>
        <begin position="30"/>
        <end position="52"/>
    </location>
</feature>
<evidence type="ECO:0000313" key="5">
    <source>
        <dbReference type="Proteomes" id="UP000233551"/>
    </source>
</evidence>
<feature type="transmembrane region" description="Helical" evidence="1">
    <location>
        <begin position="147"/>
        <end position="172"/>
    </location>
</feature>
<feature type="transmembrane region" description="Helical" evidence="1">
    <location>
        <begin position="184"/>
        <end position="214"/>
    </location>
</feature>
<accession>A0A218WVI7</accession>
<dbReference type="OrthoDB" id="1908649at2759"/>
<dbReference type="EMBL" id="PGOL01007292">
    <property type="protein sequence ID" value="PKI32847.1"/>
    <property type="molecule type" value="Genomic_DNA"/>
</dbReference>
<dbReference type="GeneID" id="116190165"/>
<gene>
    <name evidence="2" type="ORF">CDL15_Pgr028240</name>
    <name evidence="3" type="ORF">CRG98_046756</name>
</gene>
<feature type="transmembrane region" description="Helical" evidence="1">
    <location>
        <begin position="283"/>
        <end position="304"/>
    </location>
</feature>
<reference evidence="3 5" key="3">
    <citation type="submission" date="2017-11" db="EMBL/GenBank/DDBJ databases">
        <title>De-novo sequencing of pomegranate (Punica granatum L.) genome.</title>
        <authorList>
            <person name="Akparov Z."/>
            <person name="Amiraslanov A."/>
            <person name="Hajiyeva S."/>
            <person name="Abbasov M."/>
            <person name="Kaur K."/>
            <person name="Hamwieh A."/>
            <person name="Solovyev V."/>
            <person name="Salamov A."/>
            <person name="Braich B."/>
            <person name="Kosarev P."/>
            <person name="Mahmoud A."/>
            <person name="Hajiyev E."/>
            <person name="Babayeva S."/>
            <person name="Izzatullayeva V."/>
            <person name="Mammadov A."/>
            <person name="Mammadov A."/>
            <person name="Sharifova S."/>
            <person name="Ojaghi J."/>
            <person name="Eynullazada K."/>
            <person name="Bayramov B."/>
            <person name="Abdulazimova A."/>
            <person name="Shahmuradov I."/>
        </authorList>
    </citation>
    <scope>NUCLEOTIDE SEQUENCE [LARGE SCALE GENOMIC DNA]</scope>
    <source>
        <strain evidence="3">AG2017</strain>
        <strain evidence="5">cv. AG2017</strain>
        <tissue evidence="3">Leaf</tissue>
    </source>
</reference>
<dbReference type="Proteomes" id="UP000197138">
    <property type="component" value="Unassembled WGS sequence"/>
</dbReference>
<keyword evidence="1" id="KW-0812">Transmembrane</keyword>
<dbReference type="STRING" id="22663.A0A218WVI7"/>
<keyword evidence="1" id="KW-0472">Membrane</keyword>
<feature type="transmembrane region" description="Helical" evidence="1">
    <location>
        <begin position="234"/>
        <end position="263"/>
    </location>
</feature>
<keyword evidence="5" id="KW-1185">Reference proteome</keyword>
<dbReference type="AlphaFoldDB" id="A0A218WVI7"/>
<reference evidence="2" key="2">
    <citation type="submission" date="2017-06" db="EMBL/GenBank/DDBJ databases">
        <title>The pomegranate genome and the genomics of punicalagin biosynthesis.</title>
        <authorList>
            <person name="Xu C."/>
        </authorList>
    </citation>
    <scope>NUCLEOTIDE SEQUENCE [LARGE SCALE GENOMIC DNA]</scope>
    <source>
        <tissue evidence="2">Fresh leaf</tissue>
    </source>
</reference>
<keyword evidence="1" id="KW-1133">Transmembrane helix</keyword>
<evidence type="ECO:0000313" key="3">
    <source>
        <dbReference type="EMBL" id="PKI32847.1"/>
    </source>
</evidence>
<evidence type="ECO:0000256" key="1">
    <source>
        <dbReference type="SAM" id="Phobius"/>
    </source>
</evidence>
<name>A0A218WVI7_PUNGR</name>
<sequence length="344" mass="39642">MERDQEELQNFGFFATFKESFKIIFSWKKIFTQITLSLILPLSFVFLIQMQVSDFLFWKLRRDENMLHRSQSSSHEWGSYTYEHWSEIVTSDKISLALFKIAYYIVTLILSLLATSAVVYMIASIYTDKPVAFKKVMGVVPKVWKRLIVTFIWSFAIVIVLNLLASALFYLWVVNLGFRGVFGVVVFIILLIAYVVATIYIGIVWRVACVISVLEEYYGIKALFKSKDLIKGKIGMSAGLIFLVTVFYVGIMLVYQIFVVYALRYALSYGAPGYMLVIGLPCWLLLTFVMLVDFVLQTVIYFVCKSYHNESIDKPALADHLEAYNAQYEAMKSEKDVQMEQVMV</sequence>
<reference evidence="4" key="1">
    <citation type="journal article" date="2017" name="Plant J.">
        <title>The pomegranate (Punica granatum L.) genome and the genomics of punicalagin biosynthesis.</title>
        <authorList>
            <person name="Qin G."/>
            <person name="Xu C."/>
            <person name="Ming R."/>
            <person name="Tang H."/>
            <person name="Guyot R."/>
            <person name="Kramer E.M."/>
            <person name="Hu Y."/>
            <person name="Yi X."/>
            <person name="Qi Y."/>
            <person name="Xu X."/>
            <person name="Gao Z."/>
            <person name="Pan H."/>
            <person name="Jian J."/>
            <person name="Tian Y."/>
            <person name="Yue Z."/>
            <person name="Xu Y."/>
        </authorList>
    </citation>
    <scope>NUCLEOTIDE SEQUENCE [LARGE SCALE GENOMIC DNA]</scope>
    <source>
        <strain evidence="4">cv. Dabenzi</strain>
    </source>
</reference>
<comment type="caution">
    <text evidence="2">The sequence shown here is derived from an EMBL/GenBank/DDBJ whole genome shotgun (WGS) entry which is preliminary data.</text>
</comment>
<dbReference type="PANTHER" id="PTHR33133:SF5">
    <property type="entry name" value="OS08G0107100 PROTEIN"/>
    <property type="match status" value="1"/>
</dbReference>
<dbReference type="PANTHER" id="PTHR33133">
    <property type="entry name" value="OS08G0107100 PROTEIN-RELATED"/>
    <property type="match status" value="1"/>
</dbReference>
<evidence type="ECO:0000313" key="4">
    <source>
        <dbReference type="Proteomes" id="UP000197138"/>
    </source>
</evidence>
<protein>
    <submittedName>
        <fullName evidence="2">Uncharacterized protein</fullName>
    </submittedName>
</protein>
<feature type="transmembrane region" description="Helical" evidence="1">
    <location>
        <begin position="101"/>
        <end position="126"/>
    </location>
</feature>
<evidence type="ECO:0000313" key="2">
    <source>
        <dbReference type="EMBL" id="OWM76370.1"/>
    </source>
</evidence>
<dbReference type="EMBL" id="MTKT01003207">
    <property type="protein sequence ID" value="OWM76370.1"/>
    <property type="molecule type" value="Genomic_DNA"/>
</dbReference>
<proteinExistence type="predicted"/>
<dbReference type="Proteomes" id="UP000233551">
    <property type="component" value="Unassembled WGS sequence"/>
</dbReference>
<organism evidence="2 4">
    <name type="scientific">Punica granatum</name>
    <name type="common">Pomegranate</name>
    <dbReference type="NCBI Taxonomy" id="22663"/>
    <lineage>
        <taxon>Eukaryota</taxon>
        <taxon>Viridiplantae</taxon>
        <taxon>Streptophyta</taxon>
        <taxon>Embryophyta</taxon>
        <taxon>Tracheophyta</taxon>
        <taxon>Spermatophyta</taxon>
        <taxon>Magnoliopsida</taxon>
        <taxon>eudicotyledons</taxon>
        <taxon>Gunneridae</taxon>
        <taxon>Pentapetalae</taxon>
        <taxon>rosids</taxon>
        <taxon>malvids</taxon>
        <taxon>Myrtales</taxon>
        <taxon>Lythraceae</taxon>
        <taxon>Punica</taxon>
    </lineage>
</organism>